<organism evidence="4">
    <name type="scientific">Tanacetum cinerariifolium</name>
    <name type="common">Dalmatian daisy</name>
    <name type="synonym">Chrysanthemum cinerariifolium</name>
    <dbReference type="NCBI Taxonomy" id="118510"/>
    <lineage>
        <taxon>Eukaryota</taxon>
        <taxon>Viridiplantae</taxon>
        <taxon>Streptophyta</taxon>
        <taxon>Embryophyta</taxon>
        <taxon>Tracheophyta</taxon>
        <taxon>Spermatophyta</taxon>
        <taxon>Magnoliopsida</taxon>
        <taxon>eudicotyledons</taxon>
        <taxon>Gunneridae</taxon>
        <taxon>Pentapetalae</taxon>
        <taxon>asterids</taxon>
        <taxon>campanulids</taxon>
        <taxon>Asterales</taxon>
        <taxon>Asteraceae</taxon>
        <taxon>Asteroideae</taxon>
        <taxon>Anthemideae</taxon>
        <taxon>Anthemidinae</taxon>
        <taxon>Tanacetum</taxon>
    </lineage>
</organism>
<feature type="domain" description="GAG-pre-integrase" evidence="3">
    <location>
        <begin position="199"/>
        <end position="245"/>
    </location>
</feature>
<dbReference type="AlphaFoldDB" id="A0A6L2M825"/>
<evidence type="ECO:0000313" key="4">
    <source>
        <dbReference type="EMBL" id="GEU69589.1"/>
    </source>
</evidence>
<dbReference type="PANTHER" id="PTHR47481">
    <property type="match status" value="1"/>
</dbReference>
<evidence type="ECO:0000259" key="2">
    <source>
        <dbReference type="Pfam" id="PF07727"/>
    </source>
</evidence>
<dbReference type="Pfam" id="PF13976">
    <property type="entry name" value="gag_pre-integrs"/>
    <property type="match status" value="1"/>
</dbReference>
<sequence length="559" mass="63617">MHDPSNTSATSTQTVPTPFTPDELKVDKIVLSWIFKTLSDSFQARLLVARPRSAKEGWDILSDIIKYNKRSRTNALKAELRSIKLGDQSMEAYFQKIESIVTILASLDSHVNDEDVVHSARGDAIKVHVYISTRRFIVCFSYGAHGRFRRNKNNNNVPIVPTSNVSGPNFLTQWVLLQCDSTGDLYPVISPFLVPQAFLVSSHTWHQRLGHPRSDVLRHLVSNNFISCNKEKPPVLCHACQLGKHVKLSFTVLSLATSRHWPIHQLDVKNTILHGDLFKTVYMYRHHGFRDFVHPDHVCLLQRQGAYTAYLLLYVDDIVLTTSSDTLLRRIIASLHQEFSMTDLGSLNYFLGIYVTRDSSRMFLSQKKYAIEILERAHMVNCNPSQTPIYNESKLENDGDSVSDPTLYQSLVGYLLYLTFTRLNISYAVQQTWWLILMLIGLVALLLDVRLLVTVYFLATTFYLGPLSVSRGYLIPVLEKSIVVLLTLLLGLHQHTKHIEIDIHFVRDLVAAGQVRVLHVSSRYQFADIFTKGLPSALFEEFRYSLSVRSPPAPTAREC</sequence>
<keyword evidence="1" id="KW-0812">Transmembrane</keyword>
<gene>
    <name evidence="4" type="ORF">Tci_041567</name>
</gene>
<keyword evidence="1" id="KW-1133">Transmembrane helix</keyword>
<reference evidence="4" key="1">
    <citation type="journal article" date="2019" name="Sci. Rep.">
        <title>Draft genome of Tanacetum cinerariifolium, the natural source of mosquito coil.</title>
        <authorList>
            <person name="Yamashiro T."/>
            <person name="Shiraishi A."/>
            <person name="Satake H."/>
            <person name="Nakayama K."/>
        </authorList>
    </citation>
    <scope>NUCLEOTIDE SEQUENCE</scope>
</reference>
<comment type="caution">
    <text evidence="4">The sequence shown here is derived from an EMBL/GenBank/DDBJ whole genome shotgun (WGS) entry which is preliminary data.</text>
</comment>
<keyword evidence="1" id="KW-0472">Membrane</keyword>
<dbReference type="EMBL" id="BKCJ010005963">
    <property type="protein sequence ID" value="GEU69589.1"/>
    <property type="molecule type" value="Genomic_DNA"/>
</dbReference>
<dbReference type="CDD" id="cd09272">
    <property type="entry name" value="RNase_HI_RT_Ty1"/>
    <property type="match status" value="1"/>
</dbReference>
<protein>
    <submittedName>
        <fullName evidence="4">Ribonuclease H-like domain-containing protein</fullName>
    </submittedName>
</protein>
<dbReference type="SUPFAM" id="SSF56672">
    <property type="entry name" value="DNA/RNA polymerases"/>
    <property type="match status" value="1"/>
</dbReference>
<proteinExistence type="predicted"/>
<name>A0A6L2M825_TANCI</name>
<dbReference type="InterPro" id="IPR043502">
    <property type="entry name" value="DNA/RNA_pol_sf"/>
</dbReference>
<feature type="transmembrane region" description="Helical" evidence="1">
    <location>
        <begin position="432"/>
        <end position="453"/>
    </location>
</feature>
<dbReference type="InterPro" id="IPR013103">
    <property type="entry name" value="RVT_2"/>
</dbReference>
<dbReference type="InterPro" id="IPR025724">
    <property type="entry name" value="GAG-pre-integrase_dom"/>
</dbReference>
<evidence type="ECO:0000256" key="1">
    <source>
        <dbReference type="SAM" id="Phobius"/>
    </source>
</evidence>
<accession>A0A6L2M825</accession>
<dbReference type="PANTHER" id="PTHR47481:SF41">
    <property type="entry name" value="COPIA-LIKE POLYPROTEIN_RETROTRANSPOSON"/>
    <property type="match status" value="1"/>
</dbReference>
<feature type="domain" description="Reverse transcriptase Ty1/copia-type" evidence="2">
    <location>
        <begin position="311"/>
        <end position="390"/>
    </location>
</feature>
<dbReference type="Pfam" id="PF07727">
    <property type="entry name" value="RVT_2"/>
    <property type="match status" value="1"/>
</dbReference>
<evidence type="ECO:0000259" key="3">
    <source>
        <dbReference type="Pfam" id="PF13976"/>
    </source>
</evidence>